<dbReference type="EMBL" id="CAXHTA020000003">
    <property type="protein sequence ID" value="CAL5220170.1"/>
    <property type="molecule type" value="Genomic_DNA"/>
</dbReference>
<keyword evidence="9" id="KW-1185">Reference proteome</keyword>
<keyword evidence="3 6" id="KW-0812">Transmembrane</keyword>
<feature type="transmembrane region" description="Helical" evidence="6">
    <location>
        <begin position="240"/>
        <end position="261"/>
    </location>
</feature>
<organism evidence="8 9">
    <name type="scientific">Coccomyxa viridis</name>
    <dbReference type="NCBI Taxonomy" id="1274662"/>
    <lineage>
        <taxon>Eukaryota</taxon>
        <taxon>Viridiplantae</taxon>
        <taxon>Chlorophyta</taxon>
        <taxon>core chlorophytes</taxon>
        <taxon>Trebouxiophyceae</taxon>
        <taxon>Trebouxiophyceae incertae sedis</taxon>
        <taxon>Coccomyxaceae</taxon>
        <taxon>Coccomyxa</taxon>
    </lineage>
</organism>
<evidence type="ECO:0000256" key="3">
    <source>
        <dbReference type="ARBA" id="ARBA00022692"/>
    </source>
</evidence>
<sequence>MSAAFKLSSLKPPGVPARANKRTPAVDAAEDVEAAPLVTPRKEGAEKGQVKPWQCQAALAVTQTAFCVGSVYLKSSLRQVDSSDGHVFHPIIYAFLREATAGPIMCAMAWFTSGLLPQRQDLWRVMALGLCLYFNQLFYIIGIDMSGVVVATCMQPTIPVFTAMIAVMLGLEAGSLQKFVGIVLAVGGSICMVMGGVGGHHTAAEGRYLMLGNGFLLLNTLAMALYYLSAKQLVVKYPAMCVAAWAYITAAVSMGITALLFVERSGWEVPRQLLGPLVYWIFVCSVVGYYVVTWATQHLPASQVAAFQCLQPFVGTMLAFAVLGEEPSIWDLGAIGIFTGLLLVVFDRRDLTAGPLSLGTGMRRILSSQKVAQLVPFRLQSKLKTEKSGDKDMYQGVL</sequence>
<evidence type="ECO:0000259" key="7">
    <source>
        <dbReference type="Pfam" id="PF00892"/>
    </source>
</evidence>
<dbReference type="SUPFAM" id="SSF103481">
    <property type="entry name" value="Multidrug resistance efflux transporter EmrE"/>
    <property type="match status" value="2"/>
</dbReference>
<dbReference type="Proteomes" id="UP001497392">
    <property type="component" value="Unassembled WGS sequence"/>
</dbReference>
<feature type="transmembrane region" description="Helical" evidence="6">
    <location>
        <begin position="122"/>
        <end position="141"/>
    </location>
</feature>
<feature type="transmembrane region" description="Helical" evidence="6">
    <location>
        <begin position="273"/>
        <end position="292"/>
    </location>
</feature>
<reference evidence="8 9" key="1">
    <citation type="submission" date="2024-06" db="EMBL/GenBank/DDBJ databases">
        <authorList>
            <person name="Kraege A."/>
            <person name="Thomma B."/>
        </authorList>
    </citation>
    <scope>NUCLEOTIDE SEQUENCE [LARGE SCALE GENOMIC DNA]</scope>
</reference>
<feature type="domain" description="EamA" evidence="7">
    <location>
        <begin position="86"/>
        <end position="193"/>
    </location>
</feature>
<protein>
    <recommendedName>
        <fullName evidence="6">WAT1-related protein</fullName>
    </recommendedName>
</protein>
<dbReference type="InterPro" id="IPR030184">
    <property type="entry name" value="WAT1-related"/>
</dbReference>
<comment type="subcellular location">
    <subcellularLocation>
        <location evidence="1 6">Membrane</location>
        <topology evidence="1 6">Multi-pass membrane protein</topology>
    </subcellularLocation>
</comment>
<feature type="domain" description="EamA" evidence="7">
    <location>
        <begin position="211"/>
        <end position="345"/>
    </location>
</feature>
<dbReference type="InterPro" id="IPR000620">
    <property type="entry name" value="EamA_dom"/>
</dbReference>
<feature type="transmembrane region" description="Helical" evidence="6">
    <location>
        <begin position="329"/>
        <end position="346"/>
    </location>
</feature>
<evidence type="ECO:0000313" key="9">
    <source>
        <dbReference type="Proteomes" id="UP001497392"/>
    </source>
</evidence>
<evidence type="ECO:0000256" key="1">
    <source>
        <dbReference type="ARBA" id="ARBA00004141"/>
    </source>
</evidence>
<comment type="caution">
    <text evidence="8">The sequence shown here is derived from an EMBL/GenBank/DDBJ whole genome shotgun (WGS) entry which is preliminary data.</text>
</comment>
<evidence type="ECO:0000313" key="8">
    <source>
        <dbReference type="EMBL" id="CAL5220170.1"/>
    </source>
</evidence>
<feature type="transmembrane region" description="Helical" evidence="6">
    <location>
        <begin position="179"/>
        <end position="197"/>
    </location>
</feature>
<proteinExistence type="inferred from homology"/>
<dbReference type="PANTHER" id="PTHR31218">
    <property type="entry name" value="WAT1-RELATED PROTEIN"/>
    <property type="match status" value="1"/>
</dbReference>
<feature type="transmembrane region" description="Helical" evidence="6">
    <location>
        <begin position="209"/>
        <end position="228"/>
    </location>
</feature>
<evidence type="ECO:0000256" key="2">
    <source>
        <dbReference type="ARBA" id="ARBA00007635"/>
    </source>
</evidence>
<comment type="similarity">
    <text evidence="2 6">Belongs to the drug/metabolite transporter (DMT) superfamily. Plant drug/metabolite exporter (P-DME) (TC 2.A.7.4) family.</text>
</comment>
<gene>
    <name evidence="8" type="primary">g2137</name>
    <name evidence="8" type="ORF">VP750_LOCUS1829</name>
</gene>
<accession>A0ABP1FNJ3</accession>
<dbReference type="InterPro" id="IPR037185">
    <property type="entry name" value="EmrE-like"/>
</dbReference>
<feature type="transmembrane region" description="Helical" evidence="6">
    <location>
        <begin position="147"/>
        <end position="167"/>
    </location>
</feature>
<evidence type="ECO:0000256" key="5">
    <source>
        <dbReference type="ARBA" id="ARBA00023136"/>
    </source>
</evidence>
<name>A0ABP1FNJ3_9CHLO</name>
<dbReference type="Pfam" id="PF00892">
    <property type="entry name" value="EamA"/>
    <property type="match status" value="2"/>
</dbReference>
<evidence type="ECO:0000256" key="6">
    <source>
        <dbReference type="RuleBase" id="RU363077"/>
    </source>
</evidence>
<keyword evidence="5 6" id="KW-0472">Membrane</keyword>
<evidence type="ECO:0000256" key="4">
    <source>
        <dbReference type="ARBA" id="ARBA00022989"/>
    </source>
</evidence>
<keyword evidence="4 6" id="KW-1133">Transmembrane helix</keyword>